<keyword evidence="2" id="KW-0479">Metal-binding</keyword>
<keyword evidence="5" id="KW-0862">Zinc</keyword>
<dbReference type="InterPro" id="IPR000501">
    <property type="entry name" value="UL28/UL56"/>
</dbReference>
<dbReference type="Pfam" id="PF01366">
    <property type="entry name" value="PRTP"/>
    <property type="match status" value="1"/>
</dbReference>
<evidence type="ECO:0000256" key="6">
    <source>
        <dbReference type="ARBA" id="ARBA00022840"/>
    </source>
</evidence>
<evidence type="ECO:0000256" key="1">
    <source>
        <dbReference type="ARBA" id="ARBA00022612"/>
    </source>
</evidence>
<evidence type="ECO:0000313" key="10">
    <source>
        <dbReference type="EMBL" id="XAO37384.1"/>
    </source>
</evidence>
<keyword evidence="8" id="KW-0231">Viral genome packaging</keyword>
<dbReference type="GO" id="GO:0005524">
    <property type="term" value="F:ATP binding"/>
    <property type="evidence" value="ECO:0007669"/>
    <property type="project" value="UniProtKB-KW"/>
</dbReference>
<evidence type="ECO:0000256" key="5">
    <source>
        <dbReference type="ARBA" id="ARBA00022833"/>
    </source>
</evidence>
<keyword evidence="6" id="KW-0067">ATP-binding</keyword>
<feature type="region of interest" description="Disordered" evidence="9">
    <location>
        <begin position="428"/>
        <end position="458"/>
    </location>
</feature>
<evidence type="ECO:0000256" key="3">
    <source>
        <dbReference type="ARBA" id="ARBA00022741"/>
    </source>
</evidence>
<gene>
    <name evidence="10" type="primary">M56</name>
</gene>
<dbReference type="EMBL" id="PP756678">
    <property type="protein sequence ID" value="XAO37104.1"/>
    <property type="molecule type" value="Genomic_DNA"/>
</dbReference>
<dbReference type="EMBL" id="PP756681">
    <property type="protein sequence ID" value="XAO37524.1"/>
    <property type="molecule type" value="Genomic_DNA"/>
</dbReference>
<dbReference type="GO" id="GO:0008270">
    <property type="term" value="F:zinc ion binding"/>
    <property type="evidence" value="ECO:0007669"/>
    <property type="project" value="UniProtKB-KW"/>
</dbReference>
<evidence type="ECO:0000256" key="8">
    <source>
        <dbReference type="ARBA" id="ARBA00023219"/>
    </source>
</evidence>
<proteinExistence type="inferred from homology"/>
<sequence>MAMNTLQKLCVVCSKCNECAMDVECLKYCDPNIVSMDSTAFRRNGVMVIHLYRTLYPALVSQNAVQTSVLTLYMEMLLQGLYDTMREIDMALTDFGTHRDRQRYYRRVLKLDSCNRHESITITFAPELALTIDLATLNDVERLLCKINCVYGAVDASQGVAVCRRLLSLLARLCDICPVAGPEIYRETVTCFQCYEELMAVPNQGRSINRRMQGLLCDHITIKKVLVQLDMDAQTVEQDMGDIAIRAPSVKGIIRAIKSLASFSPASYAYINDAEEALRGYNLFSEIPDRIYSLSDYTYWSKTSEAIVRHVGITMRQLNVSHSLWKTLRTELSRYHYGEDLEDVFTLGEGRFGGDERIYVGSIFAAPGKVVDMITSMSIKSFENNPLFNRLHESNEIYAKIKSLIEEIRGVGDGPAAGAAASRAEAASGAGAGGEEGAGAAAGRGNTGGDEGAGTTTAMSSALECGDPLLRVHDVNKEVNVRKRAYLKKVSEMGYNKVMACIRNQEHLVTKLVNVNLVGTVCLEAVSKIMNGFLSRQRSITEAETYPDVAESLGYDEHLYVINNLVHKRLPSELLPQLGQQIYRFINGPMFTHYLDRHPLPYNVNMAYACDNAGILPHVKEDLVRCADGTVVPSDWMTVGYMGFFRFADIRELNDLQKMVWAHIRELVLSVALYNETFGKQLALWRVEDGDEIGDGIILTYNPESPLILRRGDRSYRSRDLYLLLYKHLSVDSETLADAGSRASVADLCQVERPGPIAEQRSSTQNVKKKRKRMSLLELVRDVDGAGGDDLVPPCLYK</sequence>
<evidence type="ECO:0000256" key="7">
    <source>
        <dbReference type="ARBA" id="ARBA00022921"/>
    </source>
</evidence>
<dbReference type="HAMAP" id="MF_04014">
    <property type="entry name" value="HSV_TRM1"/>
    <property type="match status" value="1"/>
</dbReference>
<organism evidence="10">
    <name type="scientific">Muromegalovirus muridbeta1</name>
    <dbReference type="NCBI Taxonomy" id="3050323"/>
    <lineage>
        <taxon>Viruses</taxon>
        <taxon>Duplodnaviria</taxon>
        <taxon>Heunggongvirae</taxon>
        <taxon>Peploviricota</taxon>
        <taxon>Herviviricetes</taxon>
        <taxon>Herpesvirales</taxon>
        <taxon>Orthoherpesviridae</taxon>
        <taxon>Betaherpesvirinae</taxon>
        <taxon>Muromegalovirus</taxon>
    </lineage>
</organism>
<keyword evidence="4" id="KW-0863">Zinc-finger</keyword>
<dbReference type="EMBL" id="PP756680">
    <property type="protein sequence ID" value="XAO37384.1"/>
    <property type="molecule type" value="Genomic_DNA"/>
</dbReference>
<dbReference type="GO" id="GO:0019073">
    <property type="term" value="P:viral DNA genome packaging"/>
    <property type="evidence" value="ECO:0007669"/>
    <property type="project" value="InterPro"/>
</dbReference>
<evidence type="ECO:0000256" key="4">
    <source>
        <dbReference type="ARBA" id="ARBA00022771"/>
    </source>
</evidence>
<protein>
    <submittedName>
        <fullName evidence="10">DNA packaging terminase subunit 2</fullName>
    </submittedName>
</protein>
<accession>A0AAU6W7C9</accession>
<evidence type="ECO:0000256" key="2">
    <source>
        <dbReference type="ARBA" id="ARBA00022723"/>
    </source>
</evidence>
<feature type="compositionally biased region" description="Gly residues" evidence="9">
    <location>
        <begin position="430"/>
        <end position="452"/>
    </location>
</feature>
<reference evidence="10" key="1">
    <citation type="submission" date="2024-05" db="EMBL/GenBank/DDBJ databases">
        <title>Fine-tuning the evolutionary stability and environmental longevity of recombinant transmissible vaccines.</title>
        <authorList>
            <person name="Chan B."/>
            <person name="Nuismer S.L."/>
            <person name="Nichols J."/>
            <person name="Davison A.J."/>
            <person name="Alqirbi H."/>
            <person name="Jarvis M.A."/>
            <person name="Redwood A.J."/>
        </authorList>
    </citation>
    <scope>NUCLEOTIDE SEQUENCE</scope>
    <source>
        <strain evidence="10">K181</strain>
    </source>
</reference>
<keyword evidence="7" id="KW-0426">Late protein</keyword>
<keyword evidence="1" id="KW-1188">Viral release from host cell</keyword>
<keyword evidence="3" id="KW-0547">Nucleotide-binding</keyword>
<evidence type="ECO:0000256" key="9">
    <source>
        <dbReference type="SAM" id="MobiDB-lite"/>
    </source>
</evidence>
<dbReference type="EMBL" id="PP756679">
    <property type="protein sequence ID" value="XAO37244.1"/>
    <property type="molecule type" value="Genomic_DNA"/>
</dbReference>
<name>A0AAU6W7C9_9BETA</name>